<evidence type="ECO:0000256" key="2">
    <source>
        <dbReference type="RuleBase" id="RU004241"/>
    </source>
</evidence>
<evidence type="ECO:0000259" key="3">
    <source>
        <dbReference type="PROSITE" id="PS50873"/>
    </source>
</evidence>
<keyword evidence="1" id="KW-0560">Oxidoreductase</keyword>
<dbReference type="Pfam" id="PF00141">
    <property type="entry name" value="peroxidase"/>
    <property type="match status" value="1"/>
</dbReference>
<dbReference type="PROSITE" id="PS50873">
    <property type="entry name" value="PEROXIDASE_4"/>
    <property type="match status" value="1"/>
</dbReference>
<dbReference type="InterPro" id="IPR010255">
    <property type="entry name" value="Haem_peroxidase_sf"/>
</dbReference>
<dbReference type="GO" id="GO:0004601">
    <property type="term" value="F:peroxidase activity"/>
    <property type="evidence" value="ECO:0007669"/>
    <property type="project" value="UniProtKB-KW"/>
</dbReference>
<keyword evidence="5" id="KW-0575">Peroxidase</keyword>
<dbReference type="Gene3D" id="1.10.520.10">
    <property type="match status" value="1"/>
</dbReference>
<evidence type="ECO:0000313" key="4">
    <source>
        <dbReference type="Proteomes" id="UP001652625"/>
    </source>
</evidence>
<name>A0ABM4DKI1_HYDVU</name>
<dbReference type="InterPro" id="IPR002016">
    <property type="entry name" value="Haem_peroxidase"/>
</dbReference>
<dbReference type="SUPFAM" id="SSF48113">
    <property type="entry name" value="Heme-dependent peroxidases"/>
    <property type="match status" value="1"/>
</dbReference>
<sequence>MKNKIVWSTIAYSLTFFLFANSVQIIPTSYYFEKAKTDLLNLIESVKHGNDLPMIAGTVRVAFHDCIGKGKCNGCIDHSLSSNKGLKRVTDRLDALYDVSYKGKMSRADFYALAAVIALTRSTANVPDKYDGLKTFKVGRKDCNTSPVDSETNSDFPKGSDGTSKTLGFFKREFGFNTREAVAILGAHTLGRCHLQNSGFVGAWVDNRFSTALPGETLAPTSILDNAYFRMIVDIVPWIQVNINGTRIQWQEPKNPIPNDKLPESKRSPLLLNSDMSISWIITPTDNIGTVSCTPTSRRNPCRHSNAHTYAKLYAQNNAFWIKEFTRVFNKMISRSEYKLKKVPKTNSYEDSYFDNGKVYNDAEEEVF</sequence>
<dbReference type="RefSeq" id="XP_065675034.1">
    <property type="nucleotide sequence ID" value="XM_065818962.1"/>
</dbReference>
<gene>
    <name evidence="5" type="primary">LOC100212883</name>
</gene>
<dbReference type="PROSITE" id="PS00435">
    <property type="entry name" value="PEROXIDASE_1"/>
    <property type="match status" value="1"/>
</dbReference>
<dbReference type="PANTHER" id="PTHR31356">
    <property type="entry name" value="THYLAKOID LUMENAL 29 KDA PROTEIN, CHLOROPLASTIC-RELATED"/>
    <property type="match status" value="1"/>
</dbReference>
<dbReference type="CDD" id="cd00314">
    <property type="entry name" value="plant_peroxidase_like"/>
    <property type="match status" value="1"/>
</dbReference>
<dbReference type="Proteomes" id="UP001652625">
    <property type="component" value="Chromosome 15"/>
</dbReference>
<protein>
    <submittedName>
        <fullName evidence="5">Ascorbate peroxidase isoform X1</fullName>
    </submittedName>
</protein>
<evidence type="ECO:0000256" key="1">
    <source>
        <dbReference type="ARBA" id="ARBA00023002"/>
    </source>
</evidence>
<keyword evidence="4" id="KW-1185">Reference proteome</keyword>
<evidence type="ECO:0000313" key="5">
    <source>
        <dbReference type="RefSeq" id="XP_065675034.1"/>
    </source>
</evidence>
<dbReference type="PRINTS" id="PR00458">
    <property type="entry name" value="PEROXIDASE"/>
</dbReference>
<dbReference type="InterPro" id="IPR019793">
    <property type="entry name" value="Peroxidases_heam-ligand_BS"/>
</dbReference>
<dbReference type="InterPro" id="IPR044831">
    <property type="entry name" value="Ccp1-like"/>
</dbReference>
<dbReference type="GeneID" id="100212883"/>
<feature type="domain" description="Plant heme peroxidase family profile" evidence="3">
    <location>
        <begin position="50"/>
        <end position="332"/>
    </location>
</feature>
<dbReference type="PANTHER" id="PTHR31356:SF66">
    <property type="entry name" value="CATALASE-PEROXIDASE"/>
    <property type="match status" value="1"/>
</dbReference>
<reference evidence="5" key="1">
    <citation type="submission" date="2025-08" db="UniProtKB">
        <authorList>
            <consortium name="RefSeq"/>
        </authorList>
    </citation>
    <scope>IDENTIFICATION</scope>
</reference>
<accession>A0ABM4DKI1</accession>
<proteinExistence type="inferred from homology"/>
<organism evidence="4 5">
    <name type="scientific">Hydra vulgaris</name>
    <name type="common">Hydra</name>
    <name type="synonym">Hydra attenuata</name>
    <dbReference type="NCBI Taxonomy" id="6087"/>
    <lineage>
        <taxon>Eukaryota</taxon>
        <taxon>Metazoa</taxon>
        <taxon>Cnidaria</taxon>
        <taxon>Hydrozoa</taxon>
        <taxon>Hydroidolina</taxon>
        <taxon>Anthoathecata</taxon>
        <taxon>Aplanulata</taxon>
        <taxon>Hydridae</taxon>
        <taxon>Hydra</taxon>
    </lineage>
</organism>
<comment type="similarity">
    <text evidence="2">Belongs to the peroxidase family.</text>
</comment>
<dbReference type="Gene3D" id="1.10.420.10">
    <property type="entry name" value="Peroxidase, domain 2"/>
    <property type="match status" value="1"/>
</dbReference>